<feature type="transmembrane region" description="Helical" evidence="1">
    <location>
        <begin position="43"/>
        <end position="66"/>
    </location>
</feature>
<comment type="caution">
    <text evidence="2">The sequence shown here is derived from an EMBL/GenBank/DDBJ whole genome shotgun (WGS) entry which is preliminary data.</text>
</comment>
<sequence length="67" mass="7483">MKKGTTTFLKAAIIIIGFFVFALCIWVPGLARSAAELNPEYPYLKIPVLVGLYIAVIPFFLSLYLFV</sequence>
<keyword evidence="1" id="KW-0472">Membrane</keyword>
<proteinExistence type="predicted"/>
<accession>A0ABW4LXE8</accession>
<gene>
    <name evidence="2" type="ORF">ACFSCX_24160</name>
</gene>
<dbReference type="Pfam" id="PF11188">
    <property type="entry name" value="DUF2975"/>
    <property type="match status" value="1"/>
</dbReference>
<dbReference type="RefSeq" id="WP_377930820.1">
    <property type="nucleotide sequence ID" value="NZ_JBHUEM010000055.1"/>
</dbReference>
<evidence type="ECO:0000256" key="1">
    <source>
        <dbReference type="SAM" id="Phobius"/>
    </source>
</evidence>
<organism evidence="2 3">
    <name type="scientific">Bacillus salitolerans</name>
    <dbReference type="NCBI Taxonomy" id="1437434"/>
    <lineage>
        <taxon>Bacteria</taxon>
        <taxon>Bacillati</taxon>
        <taxon>Bacillota</taxon>
        <taxon>Bacilli</taxon>
        <taxon>Bacillales</taxon>
        <taxon>Bacillaceae</taxon>
        <taxon>Bacillus</taxon>
    </lineage>
</organism>
<keyword evidence="3" id="KW-1185">Reference proteome</keyword>
<keyword evidence="1" id="KW-1133">Transmembrane helix</keyword>
<dbReference type="InterPro" id="IPR021354">
    <property type="entry name" value="DUF2975"/>
</dbReference>
<dbReference type="Proteomes" id="UP001597214">
    <property type="component" value="Unassembled WGS sequence"/>
</dbReference>
<reference evidence="3" key="1">
    <citation type="journal article" date="2019" name="Int. J. Syst. Evol. Microbiol.">
        <title>The Global Catalogue of Microorganisms (GCM) 10K type strain sequencing project: providing services to taxonomists for standard genome sequencing and annotation.</title>
        <authorList>
            <consortium name="The Broad Institute Genomics Platform"/>
            <consortium name="The Broad Institute Genome Sequencing Center for Infectious Disease"/>
            <person name="Wu L."/>
            <person name="Ma J."/>
        </authorList>
    </citation>
    <scope>NUCLEOTIDE SEQUENCE [LARGE SCALE GENOMIC DNA]</scope>
    <source>
        <strain evidence="3">CCUG 49339</strain>
    </source>
</reference>
<evidence type="ECO:0000313" key="2">
    <source>
        <dbReference type="EMBL" id="MFD1739581.1"/>
    </source>
</evidence>
<dbReference type="EMBL" id="JBHUEM010000055">
    <property type="protein sequence ID" value="MFD1739581.1"/>
    <property type="molecule type" value="Genomic_DNA"/>
</dbReference>
<feature type="transmembrane region" description="Helical" evidence="1">
    <location>
        <begin position="12"/>
        <end position="31"/>
    </location>
</feature>
<keyword evidence="1" id="KW-0812">Transmembrane</keyword>
<protein>
    <submittedName>
        <fullName evidence="2">DUF2975 domain-containing protein</fullName>
    </submittedName>
</protein>
<name>A0ABW4LXE8_9BACI</name>
<evidence type="ECO:0000313" key="3">
    <source>
        <dbReference type="Proteomes" id="UP001597214"/>
    </source>
</evidence>